<evidence type="ECO:0000313" key="13">
    <source>
        <dbReference type="EMBL" id="CAG9862645.1"/>
    </source>
</evidence>
<keyword evidence="5" id="KW-0677">Repeat</keyword>
<evidence type="ECO:0000256" key="1">
    <source>
        <dbReference type="ARBA" id="ARBA00011440"/>
    </source>
</evidence>
<dbReference type="InterPro" id="IPR039011">
    <property type="entry name" value="IRS"/>
</dbReference>
<dbReference type="SMART" id="SM00233">
    <property type="entry name" value="PH"/>
    <property type="match status" value="1"/>
</dbReference>
<keyword evidence="7" id="KW-0896">Oogenesis</keyword>
<dbReference type="GO" id="GO:0005886">
    <property type="term" value="C:plasma membrane"/>
    <property type="evidence" value="ECO:0007669"/>
    <property type="project" value="TreeGrafter"/>
</dbReference>
<keyword evidence="6" id="KW-0221">Differentiation</keyword>
<feature type="compositionally biased region" description="Low complexity" evidence="10">
    <location>
        <begin position="754"/>
        <end position="767"/>
    </location>
</feature>
<dbReference type="PRINTS" id="PR00628">
    <property type="entry name" value="INSULINRSI"/>
</dbReference>
<dbReference type="GO" id="GO:0048477">
    <property type="term" value="P:oogenesis"/>
    <property type="evidence" value="ECO:0007669"/>
    <property type="project" value="UniProtKB-KW"/>
</dbReference>
<dbReference type="GO" id="GO:0043548">
    <property type="term" value="F:phosphatidylinositol 3-kinase binding"/>
    <property type="evidence" value="ECO:0007669"/>
    <property type="project" value="TreeGrafter"/>
</dbReference>
<feature type="region of interest" description="Disordered" evidence="10">
    <location>
        <begin position="230"/>
        <end position="251"/>
    </location>
</feature>
<feature type="domain" description="IRS-type PTB" evidence="12">
    <location>
        <begin position="132"/>
        <end position="232"/>
    </location>
</feature>
<dbReference type="PANTHER" id="PTHR10614:SF13">
    <property type="entry name" value="INSULIN RECEPTOR SUBSTRATE 1"/>
    <property type="match status" value="1"/>
</dbReference>
<feature type="compositionally biased region" description="Polar residues" evidence="10">
    <location>
        <begin position="857"/>
        <end position="882"/>
    </location>
</feature>
<comment type="subunit">
    <text evidence="1">Bindings to phosphatidylinositol 3-kinase and SHP2.</text>
</comment>
<name>A0A9N9XRW4_PHYSR</name>
<proteinExistence type="predicted"/>
<feature type="compositionally biased region" description="Gly residues" evidence="10">
    <location>
        <begin position="519"/>
        <end position="531"/>
    </location>
</feature>
<feature type="compositionally biased region" description="Basic and acidic residues" evidence="10">
    <location>
        <begin position="231"/>
        <end position="240"/>
    </location>
</feature>
<feature type="region of interest" description="Disordered" evidence="10">
    <location>
        <begin position="675"/>
        <end position="922"/>
    </location>
</feature>
<feature type="compositionally biased region" description="Polar residues" evidence="10">
    <location>
        <begin position="817"/>
        <end position="832"/>
    </location>
</feature>
<feature type="compositionally biased region" description="Polar residues" evidence="10">
    <location>
        <begin position="241"/>
        <end position="251"/>
    </location>
</feature>
<comment type="function">
    <text evidence="9">Activates phosphatidylinositol 3-kinase when bound to the regulatory p85 subunit. May mediate the control of various cellular processes by insulin-like peptides. When phosphorylated by the insulin receptor binds specifically to various cellular proteins containing SH2 domains. Involved in control of cell proliferation, cell size, and body and organ growth throughout development. Also has a role in a signaling pathway controlling the physiological response required to endure periods of low nutrient conditions. Insulin/insulin-like growth factor (IGF) signaling pathway has a role in regulating aging and is necessary in the ovary for vitellogenic maturation.</text>
</comment>
<feature type="compositionally biased region" description="Polar residues" evidence="10">
    <location>
        <begin position="458"/>
        <end position="475"/>
    </location>
</feature>
<gene>
    <name evidence="13" type="ORF">PHYEVI_LOCUS8952</name>
</gene>
<evidence type="ECO:0000256" key="9">
    <source>
        <dbReference type="ARBA" id="ARBA00046145"/>
    </source>
</evidence>
<feature type="domain" description="PH" evidence="11">
    <location>
        <begin position="17"/>
        <end position="119"/>
    </location>
</feature>
<dbReference type="OrthoDB" id="946068at2759"/>
<feature type="compositionally biased region" description="Polar residues" evidence="10">
    <location>
        <begin position="1057"/>
        <end position="1069"/>
    </location>
</feature>
<keyword evidence="4" id="KW-0341">Growth regulation</keyword>
<dbReference type="AlphaFoldDB" id="A0A9N9XRW4"/>
<feature type="region of interest" description="Disordered" evidence="10">
    <location>
        <begin position="1118"/>
        <end position="1145"/>
    </location>
</feature>
<keyword evidence="3" id="KW-0597">Phosphoprotein</keyword>
<dbReference type="GO" id="GO:0005829">
    <property type="term" value="C:cytosol"/>
    <property type="evidence" value="ECO:0007669"/>
    <property type="project" value="TreeGrafter"/>
</dbReference>
<evidence type="ECO:0000259" key="12">
    <source>
        <dbReference type="SMART" id="SM00310"/>
    </source>
</evidence>
<accession>A0A9N9XRW4</accession>
<dbReference type="GO" id="GO:0008286">
    <property type="term" value="P:insulin receptor signaling pathway"/>
    <property type="evidence" value="ECO:0007669"/>
    <property type="project" value="InterPro"/>
</dbReference>
<dbReference type="Pfam" id="PF00169">
    <property type="entry name" value="PH"/>
    <property type="match status" value="1"/>
</dbReference>
<evidence type="ECO:0000256" key="4">
    <source>
        <dbReference type="ARBA" id="ARBA00022604"/>
    </source>
</evidence>
<dbReference type="EMBL" id="OU900098">
    <property type="protein sequence ID" value="CAG9862645.1"/>
    <property type="molecule type" value="Genomic_DNA"/>
</dbReference>
<dbReference type="CDD" id="cd01204">
    <property type="entry name" value="PTB_IRS"/>
    <property type="match status" value="1"/>
</dbReference>
<protein>
    <recommendedName>
        <fullName evidence="2">Insulin receptor substrate 1</fullName>
    </recommendedName>
    <alternativeName>
        <fullName evidence="8">Protein chico</fullName>
    </alternativeName>
</protein>
<feature type="compositionally biased region" description="Low complexity" evidence="10">
    <location>
        <begin position="833"/>
        <end position="850"/>
    </location>
</feature>
<feature type="region of interest" description="Disordered" evidence="10">
    <location>
        <begin position="441"/>
        <end position="476"/>
    </location>
</feature>
<reference evidence="13" key="1">
    <citation type="submission" date="2022-01" db="EMBL/GenBank/DDBJ databases">
        <authorList>
            <person name="King R."/>
        </authorList>
    </citation>
    <scope>NUCLEOTIDE SEQUENCE</scope>
</reference>
<evidence type="ECO:0000256" key="6">
    <source>
        <dbReference type="ARBA" id="ARBA00022782"/>
    </source>
</evidence>
<evidence type="ECO:0000256" key="10">
    <source>
        <dbReference type="SAM" id="MobiDB-lite"/>
    </source>
</evidence>
<evidence type="ECO:0000256" key="2">
    <source>
        <dbReference type="ARBA" id="ARBA00015710"/>
    </source>
</evidence>
<keyword evidence="14" id="KW-1185">Reference proteome</keyword>
<dbReference type="GO" id="GO:0005158">
    <property type="term" value="F:insulin receptor binding"/>
    <property type="evidence" value="ECO:0007669"/>
    <property type="project" value="InterPro"/>
</dbReference>
<sequence>MSHKSSAGCGGRGAGEVLLAGPLKKLKTSRKKWFVLRAETLDSSARLEYYDSEKKFNDGRPPKRSIQLKTCFNINRRHDTRHKHVIALYTKDDCFCVVLDTEEELESWLRALLALQHGEEAGGDGEAPKPTFEHVWQVTILNKGLGTGRTGNYRLCLTDKTLCLVKKDCNNSILNLNLSNIRSCGSLRNYFFLENGRSSLLGAGELWMESEDATIAQNIHTTIFHAMSTNSKHDEMRTRSSSETSKTANNRKQIATKTSFCPISNACVGNASQGGIPSGNPGTTISHQRTQSLPLTDHPSPIIQANCNVAGDDYAPFHPPARTHVVTTTTATSNVNVNVNKTRSNATCKCIERCDSMPSSRSRTASEGASWRPFWPQRRDIPEGSPTGQCCAPMSPASVGCSTDSAGSSYSLADEAELEPSGHYNAGCSDDAIVEEERNSDDGYVDMSPGGRRGGVATRSSPTGSVVSGTPSTDARFSEFPLDKIVSYLTSDDDAAARPTRTYSVGTKPDAFKARKQQTGGGGGGGGGGGAGDDDGSRDRSCSVGAKNKRVTGRMMSMMLGYQQHKNLKSISAPLLLSNARSYGSHSSFDPNDDFLVMDFSNHGGESSTTTTDGSSSANNGYVKMKPGVEVLPKKPEVSPYVDMSGSSYMEMGGSSPSSRQDECTSFVDISRQYKLSSSSSTSTNNNYMDMDSRKHKPKPSTSPRHNADYFECGPSSHPYERNSSFSSSSQPSSSPRNADYLSMNFSPSERYNPPQQQQQQQQQQQPKTPEDYVEMSAGGRHQKQGSLDGAASSNEDYVNMSVGSKKKGAKTSASTPISIHQTNPASQVIKHSSSPISISSLLGRKSSSGTPPKHLSLTSWSSLPRQRSRDSATATTPTGGSPSAHPMASPLRSTPDAGKRPLSSYRAKSPPSGNSPSSTGDYAMIDFASFRHRMDGDKEKENLDYVNYAPMVGVETVDRSKEERKKDSYNDDYAVMQPGSRILDGRGGGSLDTSPLIGPLSSIGLDFRPIDEDAATPTPTPVNVKDEDSMDYAEFEPAVAASSNSECVSPAAKMSRPNSVNSDPSSTEGVDKKLHYASLDLAMADDESRSPGGGNASTASAASPTFVYAEIDFVKSEDLKHQNNNNNNNNNQSLGSNNNAKVKN</sequence>
<feature type="compositionally biased region" description="Low complexity" evidence="10">
    <location>
        <begin position="910"/>
        <end position="919"/>
    </location>
</feature>
<evidence type="ECO:0000256" key="8">
    <source>
        <dbReference type="ARBA" id="ARBA00033282"/>
    </source>
</evidence>
<dbReference type="Proteomes" id="UP001153712">
    <property type="component" value="Chromosome 5"/>
</dbReference>
<feature type="region of interest" description="Disordered" evidence="10">
    <location>
        <begin position="1038"/>
        <end position="1102"/>
    </location>
</feature>
<dbReference type="CDD" id="cd01257">
    <property type="entry name" value="PH_IRS"/>
    <property type="match status" value="1"/>
</dbReference>
<dbReference type="SUPFAM" id="SSF50729">
    <property type="entry name" value="PH domain-like"/>
    <property type="match status" value="2"/>
</dbReference>
<dbReference type="Gene3D" id="2.30.29.30">
    <property type="entry name" value="Pleckstrin-homology domain (PH domain)/Phosphotyrosine-binding domain (PTB)"/>
    <property type="match status" value="2"/>
</dbReference>
<dbReference type="PANTHER" id="PTHR10614">
    <property type="entry name" value="INSULIN RECEPTOR SUBSTRATE"/>
    <property type="match status" value="1"/>
</dbReference>
<organism evidence="13 14">
    <name type="scientific">Phyllotreta striolata</name>
    <name type="common">Striped flea beetle</name>
    <name type="synonym">Crioceris striolata</name>
    <dbReference type="NCBI Taxonomy" id="444603"/>
    <lineage>
        <taxon>Eukaryota</taxon>
        <taxon>Metazoa</taxon>
        <taxon>Ecdysozoa</taxon>
        <taxon>Arthropoda</taxon>
        <taxon>Hexapoda</taxon>
        <taxon>Insecta</taxon>
        <taxon>Pterygota</taxon>
        <taxon>Neoptera</taxon>
        <taxon>Endopterygota</taxon>
        <taxon>Coleoptera</taxon>
        <taxon>Polyphaga</taxon>
        <taxon>Cucujiformia</taxon>
        <taxon>Chrysomeloidea</taxon>
        <taxon>Chrysomelidae</taxon>
        <taxon>Galerucinae</taxon>
        <taxon>Alticini</taxon>
        <taxon>Phyllotreta</taxon>
    </lineage>
</organism>
<evidence type="ECO:0000256" key="3">
    <source>
        <dbReference type="ARBA" id="ARBA00022553"/>
    </source>
</evidence>
<dbReference type="InterPro" id="IPR002404">
    <property type="entry name" value="IRS_PTB"/>
</dbReference>
<evidence type="ECO:0000256" key="7">
    <source>
        <dbReference type="ARBA" id="ARBA00022943"/>
    </source>
</evidence>
<dbReference type="InterPro" id="IPR001849">
    <property type="entry name" value="PH_domain"/>
</dbReference>
<evidence type="ECO:0000313" key="14">
    <source>
        <dbReference type="Proteomes" id="UP001153712"/>
    </source>
</evidence>
<feature type="compositionally biased region" description="Low complexity" evidence="10">
    <location>
        <begin position="1123"/>
        <end position="1145"/>
    </location>
</feature>
<feature type="compositionally biased region" description="Low complexity" evidence="10">
    <location>
        <begin position="677"/>
        <end position="687"/>
    </location>
</feature>
<dbReference type="InterPro" id="IPR011993">
    <property type="entry name" value="PH-like_dom_sf"/>
</dbReference>
<dbReference type="SMART" id="SM00310">
    <property type="entry name" value="PTBI"/>
    <property type="match status" value="1"/>
</dbReference>
<evidence type="ECO:0000256" key="5">
    <source>
        <dbReference type="ARBA" id="ARBA00022737"/>
    </source>
</evidence>
<dbReference type="SMART" id="SM01244">
    <property type="entry name" value="IRS"/>
    <property type="match status" value="1"/>
</dbReference>
<evidence type="ECO:0000259" key="11">
    <source>
        <dbReference type="SMART" id="SM00233"/>
    </source>
</evidence>
<dbReference type="Pfam" id="PF02174">
    <property type="entry name" value="IRS"/>
    <property type="match status" value="1"/>
</dbReference>
<feature type="compositionally biased region" description="Low complexity" evidence="10">
    <location>
        <begin position="724"/>
        <end position="736"/>
    </location>
</feature>
<feature type="region of interest" description="Disordered" evidence="10">
    <location>
        <begin position="500"/>
        <end position="550"/>
    </location>
</feature>